<name>Q9FBW0_STRCO</name>
<dbReference type="KEGG" id="sco:SCO7825"/>
<reference evidence="2 3" key="2">
    <citation type="journal article" date="2002" name="Nature">
        <title>Complete genome sequence of the model actinomycete Streptomyces coelicolor A3(2).</title>
        <authorList>
            <person name="Bentley S.D."/>
            <person name="Chater K.F."/>
            <person name="Cerdeno-Tarraga A.M."/>
            <person name="Challis G.L."/>
            <person name="Thomson N.R."/>
            <person name="James K.D."/>
            <person name="Harris D.E."/>
            <person name="Quail M.A."/>
            <person name="Kieser H."/>
            <person name="Harper D."/>
            <person name="Bateman A."/>
            <person name="Brown S."/>
            <person name="Chandra G."/>
            <person name="Chen C.W."/>
            <person name="Collins M."/>
            <person name="Cronin A."/>
            <person name="Fraser A."/>
            <person name="Goble A."/>
            <person name="Hidalgo J."/>
            <person name="Hornsby T."/>
            <person name="Howarth S."/>
            <person name="Huang C.H."/>
            <person name="Kieser T."/>
            <person name="Larke L."/>
            <person name="Murphy L."/>
            <person name="Oliver K."/>
            <person name="O'Neil S."/>
            <person name="Rabbinowitsch E."/>
            <person name="Rajandream M.A."/>
            <person name="Rutherford K."/>
            <person name="Rutter S."/>
            <person name="Seeger K."/>
            <person name="Saunders D."/>
            <person name="Sharp S."/>
            <person name="Squares R."/>
            <person name="Squares S."/>
            <person name="Taylor K."/>
            <person name="Warren T."/>
            <person name="Wietzorrek A."/>
            <person name="Woodward J."/>
            <person name="Barrell B.G."/>
            <person name="Parkhill J."/>
            <person name="Hopwood D.A."/>
        </authorList>
    </citation>
    <scope>NUCLEOTIDE SEQUENCE [LARGE SCALE GENOMIC DNA]</scope>
    <source>
        <strain evidence="3">ATCC BAA-471 / A3(2) / M145</strain>
    </source>
</reference>
<accession>Q9FBW0</accession>
<feature type="compositionally biased region" description="Basic and acidic residues" evidence="1">
    <location>
        <begin position="1"/>
        <end position="10"/>
    </location>
</feature>
<feature type="region of interest" description="Disordered" evidence="1">
    <location>
        <begin position="1"/>
        <end position="20"/>
    </location>
</feature>
<gene>
    <name evidence="2" type="ordered locus">SCO7825</name>
    <name evidence="2" type="ORF">SC8E7.22</name>
</gene>
<dbReference type="EMBL" id="AL939132">
    <property type="protein sequence ID" value="CAC03643.1"/>
    <property type="molecule type" value="Genomic_DNA"/>
</dbReference>
<feature type="region of interest" description="Disordered" evidence="1">
    <location>
        <begin position="78"/>
        <end position="98"/>
    </location>
</feature>
<feature type="compositionally biased region" description="Low complexity" evidence="1">
    <location>
        <begin position="85"/>
        <end position="98"/>
    </location>
</feature>
<dbReference type="AlphaFoldDB" id="Q9FBW0"/>
<dbReference type="EMBL" id="AL645882">
    <property type="protein sequence ID" value="CAC03643.1"/>
    <property type="molecule type" value="Genomic_DNA"/>
</dbReference>
<proteinExistence type="predicted"/>
<protein>
    <submittedName>
        <fullName evidence="2">Uncharacterized protein</fullName>
    </submittedName>
</protein>
<reference evidence="2 3" key="1">
    <citation type="journal article" date="1996" name="Mol. Microbiol.">
        <title>A set of ordered cosmids and a detailed genetic and physical map for the 8 Mb Streptomyces coelicolor A3(2) chromosome.</title>
        <authorList>
            <person name="Redenbach M."/>
            <person name="Kieser H.M."/>
            <person name="Denapaite D."/>
            <person name="Eichner A."/>
            <person name="Cullum J."/>
            <person name="Kinashi H."/>
            <person name="Hopwood D.A."/>
        </authorList>
    </citation>
    <scope>NUCLEOTIDE SEQUENCE [LARGE SCALE GENOMIC DNA]</scope>
    <source>
        <strain evidence="3">ATCC BAA-471 / A3(2) / M145</strain>
    </source>
</reference>
<dbReference type="PaxDb" id="100226-SCO7825"/>
<evidence type="ECO:0000256" key="1">
    <source>
        <dbReference type="SAM" id="MobiDB-lite"/>
    </source>
</evidence>
<dbReference type="Proteomes" id="UP000001973">
    <property type="component" value="Chromosome"/>
</dbReference>
<sequence length="98" mass="10069">MRVSHPEQEVAVRTAGETSYEASLGHRMPAVRCAGLGENGLGPAEHAPAGAGDGRSPSETTNVLEGRTGAACTLRRGRGRRLPRRVPAAAAVTASPLT</sequence>
<keyword evidence="3" id="KW-1185">Reference proteome</keyword>
<dbReference type="InParanoid" id="Q9FBW0"/>
<evidence type="ECO:0000313" key="2">
    <source>
        <dbReference type="EMBL" id="CAC03643.1"/>
    </source>
</evidence>
<evidence type="ECO:0000313" key="3">
    <source>
        <dbReference type="Proteomes" id="UP000001973"/>
    </source>
</evidence>
<feature type="region of interest" description="Disordered" evidence="1">
    <location>
        <begin position="34"/>
        <end position="66"/>
    </location>
</feature>
<organism evidence="2 3">
    <name type="scientific">Streptomyces coelicolor (strain ATCC BAA-471 / A3(2) / M145)</name>
    <dbReference type="NCBI Taxonomy" id="100226"/>
    <lineage>
        <taxon>Bacteria</taxon>
        <taxon>Bacillati</taxon>
        <taxon>Actinomycetota</taxon>
        <taxon>Actinomycetes</taxon>
        <taxon>Kitasatosporales</taxon>
        <taxon>Streptomycetaceae</taxon>
        <taxon>Streptomyces</taxon>
        <taxon>Streptomyces albidoflavus group</taxon>
    </lineage>
</organism>
<dbReference type="HOGENOM" id="CLU_2332330_0_0_11"/>